<keyword evidence="4" id="KW-1185">Reference proteome</keyword>
<feature type="domain" description="Phosphomevalonate dehydratase small subunit-like" evidence="2">
    <location>
        <begin position="40"/>
        <end position="108"/>
    </location>
</feature>
<name>A0A949TXQ7_9CLOT</name>
<accession>A0A949TXQ7</accession>
<comment type="caution">
    <text evidence="3">The sequence shown here is derived from an EMBL/GenBank/DDBJ whole genome shotgun (WGS) entry which is preliminary data.</text>
</comment>
<dbReference type="EMBL" id="JAEEGC010000047">
    <property type="protein sequence ID" value="MBV7273505.1"/>
    <property type="molecule type" value="Genomic_DNA"/>
</dbReference>
<proteinExistence type="predicted"/>
<keyword evidence="1" id="KW-0456">Lyase</keyword>
<reference evidence="3" key="1">
    <citation type="submission" date="2020-12" db="EMBL/GenBank/DDBJ databases">
        <title>Clostridium thailandense sp. nov., a novel acetogenic bacterium isolated from peat land soil in Thailand.</title>
        <authorList>
            <person name="Chaikitkaew S."/>
            <person name="Birkeland N.K."/>
        </authorList>
    </citation>
    <scope>NUCLEOTIDE SEQUENCE</scope>
    <source>
        <strain evidence="3">PL3</strain>
    </source>
</reference>
<organism evidence="3 4">
    <name type="scientific">Clostridium thailandense</name>
    <dbReference type="NCBI Taxonomy" id="2794346"/>
    <lineage>
        <taxon>Bacteria</taxon>
        <taxon>Bacillati</taxon>
        <taxon>Bacillota</taxon>
        <taxon>Clostridia</taxon>
        <taxon>Eubacteriales</taxon>
        <taxon>Clostridiaceae</taxon>
        <taxon>Clostridium</taxon>
    </lineage>
</organism>
<dbReference type="GO" id="GO:0016829">
    <property type="term" value="F:lyase activity"/>
    <property type="evidence" value="ECO:0007669"/>
    <property type="project" value="UniProtKB-KW"/>
</dbReference>
<dbReference type="RefSeq" id="WP_218320573.1">
    <property type="nucleotide sequence ID" value="NZ_JAEEGC010000047.1"/>
</dbReference>
<sequence length="147" mass="15824">MTRTFKGRVVLGGNVNGESLVTNQGFNILASYLMGLSTGDSTCFDQNNKDLYKKDLAGKVICLPKTIGSTTGGMILQSVTKMGIGPAAMLFSEHIDSLAAAGIILCDVWNDKRIVAIDELGSEFLDYMKDGLKVEIKEDGTIIINQD</sequence>
<gene>
    <name evidence="3" type="ORF">I6U48_11355</name>
</gene>
<dbReference type="Pfam" id="PF01989">
    <property type="entry name" value="AcnX_swivel_put"/>
    <property type="match status" value="1"/>
</dbReference>
<evidence type="ECO:0000313" key="3">
    <source>
        <dbReference type="EMBL" id="MBV7273505.1"/>
    </source>
</evidence>
<evidence type="ECO:0000313" key="4">
    <source>
        <dbReference type="Proteomes" id="UP000694308"/>
    </source>
</evidence>
<dbReference type="InterPro" id="IPR002840">
    <property type="entry name" value="PMDh-S-like_dom"/>
</dbReference>
<dbReference type="Proteomes" id="UP000694308">
    <property type="component" value="Unassembled WGS sequence"/>
</dbReference>
<evidence type="ECO:0000256" key="1">
    <source>
        <dbReference type="ARBA" id="ARBA00023239"/>
    </source>
</evidence>
<dbReference type="AlphaFoldDB" id="A0A949TXQ7"/>
<protein>
    <submittedName>
        <fullName evidence="3">DUF126 domain-containing protein</fullName>
    </submittedName>
</protein>
<evidence type="ECO:0000259" key="2">
    <source>
        <dbReference type="Pfam" id="PF01989"/>
    </source>
</evidence>